<evidence type="ECO:0000256" key="12">
    <source>
        <dbReference type="SAM" id="SignalP"/>
    </source>
</evidence>
<dbReference type="PRINTS" id="PR00344">
    <property type="entry name" value="BCTRLSENSOR"/>
</dbReference>
<dbReference type="RefSeq" id="WP_212213462.1">
    <property type="nucleotide sequence ID" value="NZ_JAGUCO010000001.1"/>
</dbReference>
<dbReference type="CDD" id="cd00082">
    <property type="entry name" value="HisKA"/>
    <property type="match status" value="1"/>
</dbReference>
<feature type="coiled-coil region" evidence="10">
    <location>
        <begin position="430"/>
        <end position="457"/>
    </location>
</feature>
<dbReference type="InterPro" id="IPR005467">
    <property type="entry name" value="His_kinase_dom"/>
</dbReference>
<keyword evidence="11" id="KW-1133">Transmembrane helix</keyword>
<dbReference type="EC" id="2.7.13.3" evidence="2"/>
<evidence type="ECO:0000256" key="2">
    <source>
        <dbReference type="ARBA" id="ARBA00012438"/>
    </source>
</evidence>
<dbReference type="SUPFAM" id="SSF55874">
    <property type="entry name" value="ATPase domain of HSP90 chaperone/DNA topoisomerase II/histidine kinase"/>
    <property type="match status" value="1"/>
</dbReference>
<reference evidence="14 15" key="1">
    <citation type="journal article" date="2015" name="Int. J. Syst. Evol. Microbiol.">
        <title>Carboxylicivirga linearis sp. nov., isolated from a sea cucumber culture pond.</title>
        <authorList>
            <person name="Wang F.Q."/>
            <person name="Zhou Y.X."/>
            <person name="Lin X.Z."/>
            <person name="Chen G.J."/>
            <person name="Du Z.J."/>
        </authorList>
    </citation>
    <scope>NUCLEOTIDE SEQUENCE [LARGE SCALE GENOMIC DNA]</scope>
    <source>
        <strain evidence="14 15">FB218</strain>
    </source>
</reference>
<evidence type="ECO:0000256" key="11">
    <source>
        <dbReference type="SAM" id="Phobius"/>
    </source>
</evidence>
<keyword evidence="5" id="KW-0547">Nucleotide-binding</keyword>
<comment type="caution">
    <text evidence="14">The sequence shown here is derived from an EMBL/GenBank/DDBJ whole genome shotgun (WGS) entry which is preliminary data.</text>
</comment>
<dbReference type="PROSITE" id="PS50005">
    <property type="entry name" value="TPR"/>
    <property type="match status" value="5"/>
</dbReference>
<evidence type="ECO:0000256" key="8">
    <source>
        <dbReference type="ARBA" id="ARBA00023012"/>
    </source>
</evidence>
<accession>A0ABS5JR30</accession>
<comment type="catalytic activity">
    <reaction evidence="1">
        <text>ATP + protein L-histidine = ADP + protein N-phospho-L-histidine.</text>
        <dbReference type="EC" id="2.7.13.3"/>
    </reaction>
</comment>
<name>A0ABS5JR30_9BACT</name>
<protein>
    <recommendedName>
        <fullName evidence="2">histidine kinase</fullName>
        <ecNumber evidence="2">2.7.13.3</ecNumber>
    </recommendedName>
</protein>
<feature type="repeat" description="TPR" evidence="9">
    <location>
        <begin position="247"/>
        <end position="280"/>
    </location>
</feature>
<feature type="chain" id="PRO_5047527006" description="histidine kinase" evidence="12">
    <location>
        <begin position="29"/>
        <end position="699"/>
    </location>
</feature>
<evidence type="ECO:0000313" key="14">
    <source>
        <dbReference type="EMBL" id="MBS2097292.1"/>
    </source>
</evidence>
<keyword evidence="11" id="KW-0472">Membrane</keyword>
<dbReference type="PANTHER" id="PTHR43065:SF46">
    <property type="entry name" value="C4-DICARBOXYLATE TRANSPORT SENSOR PROTEIN DCTB"/>
    <property type="match status" value="1"/>
</dbReference>
<feature type="repeat" description="TPR" evidence="9">
    <location>
        <begin position="88"/>
        <end position="121"/>
    </location>
</feature>
<keyword evidence="4" id="KW-0808">Transferase</keyword>
<keyword evidence="10" id="KW-0175">Coiled coil</keyword>
<feature type="transmembrane region" description="Helical" evidence="11">
    <location>
        <begin position="408"/>
        <end position="428"/>
    </location>
</feature>
<evidence type="ECO:0000256" key="7">
    <source>
        <dbReference type="ARBA" id="ARBA00022840"/>
    </source>
</evidence>
<dbReference type="EMBL" id="JAGUCO010000001">
    <property type="protein sequence ID" value="MBS2097292.1"/>
    <property type="molecule type" value="Genomic_DNA"/>
</dbReference>
<evidence type="ECO:0000313" key="15">
    <source>
        <dbReference type="Proteomes" id="UP000708576"/>
    </source>
</evidence>
<keyword evidence="6 14" id="KW-0418">Kinase</keyword>
<keyword evidence="12" id="KW-0732">Signal</keyword>
<evidence type="ECO:0000256" key="4">
    <source>
        <dbReference type="ARBA" id="ARBA00022679"/>
    </source>
</evidence>
<sequence length="699" mass="81120">MDLVIPKTRIPQLFLFVLFLCVSTHITAQNDQANELLSRLKNASTKEQVDIYNQLSKTYLYNDPQMAIKYARQALQLALQLKDKRGEAEAYNNLGMGYYFVNDYEQLLASYRKSLSSYRDIGDDRSITMLSSTYFRLKQSEKALKSYKRSLNLYIKDKDWIKIAETYKKMADVYKNIADYRMALSYYKQALDLVEDGEGEDAQGDRVILLGEIAEIFFYQEQYDTALVYYHRMESILNELGDHRSKSILLSNIANAYFYKGDLDESFKSYQNVLKYQIENNEHWEAAMSLLNIGMIYSRRGDYNNAIKSHKKSLAVAQSIEKANDLIRDNYLALSQIYEELKDFKKAYQYRIMYSKLSESLMMEENVSNFVDVLGLQELEEKKKENEILQAKNKNYLLELEKENLVRWRLLFGSTILIISILVFVIYYRYYLKREENKNLEKRIAEALKKQEEQQQIIMHQSSLTSLGELAAGIAHEINQPMQNISLSTESIKYELAESTPNKGFINQSVEEIFEDIVRVRQIVDHIRIFSSGQKDEVEEEFNVSECVRNAVSMIGNQYANHHIKLRLDLIDSIPLVLGNPHRLEQVIHNLLSNARDAVEERRLAEEQLQMEVAIRTHTDQKQVYLEIADNGIGIPANRKTDIFLPFVTSKQLGKGTGLGLSISYSLIKEMNGRIEVESEHGEGTRMIVVLPVFKKRMD</sequence>
<dbReference type="SUPFAM" id="SSF48452">
    <property type="entry name" value="TPR-like"/>
    <property type="match status" value="2"/>
</dbReference>
<organism evidence="14 15">
    <name type="scientific">Carboxylicivirga linearis</name>
    <dbReference type="NCBI Taxonomy" id="1628157"/>
    <lineage>
        <taxon>Bacteria</taxon>
        <taxon>Pseudomonadati</taxon>
        <taxon>Bacteroidota</taxon>
        <taxon>Bacteroidia</taxon>
        <taxon>Marinilabiliales</taxon>
        <taxon>Marinilabiliaceae</taxon>
        <taxon>Carboxylicivirga</taxon>
    </lineage>
</organism>
<keyword evidence="15" id="KW-1185">Reference proteome</keyword>
<dbReference type="SMART" id="SM00387">
    <property type="entry name" value="HATPase_c"/>
    <property type="match status" value="1"/>
</dbReference>
<feature type="repeat" description="TPR" evidence="9">
    <location>
        <begin position="287"/>
        <end position="320"/>
    </location>
</feature>
<dbReference type="Gene3D" id="1.25.40.10">
    <property type="entry name" value="Tetratricopeptide repeat domain"/>
    <property type="match status" value="2"/>
</dbReference>
<evidence type="ECO:0000256" key="3">
    <source>
        <dbReference type="ARBA" id="ARBA00022553"/>
    </source>
</evidence>
<dbReference type="InterPro" id="IPR003661">
    <property type="entry name" value="HisK_dim/P_dom"/>
</dbReference>
<evidence type="ECO:0000256" key="5">
    <source>
        <dbReference type="ARBA" id="ARBA00022741"/>
    </source>
</evidence>
<dbReference type="InterPro" id="IPR011990">
    <property type="entry name" value="TPR-like_helical_dom_sf"/>
</dbReference>
<feature type="domain" description="Histidine kinase" evidence="13">
    <location>
        <begin position="473"/>
        <end position="695"/>
    </location>
</feature>
<evidence type="ECO:0000256" key="9">
    <source>
        <dbReference type="PROSITE-ProRule" id="PRU00339"/>
    </source>
</evidence>
<dbReference type="InterPro" id="IPR004358">
    <property type="entry name" value="Sig_transdc_His_kin-like_C"/>
</dbReference>
<dbReference type="InterPro" id="IPR003594">
    <property type="entry name" value="HATPase_dom"/>
</dbReference>
<gene>
    <name evidence="14" type="ORF">KEM10_03315</name>
</gene>
<feature type="repeat" description="TPR" evidence="9">
    <location>
        <begin position="124"/>
        <end position="157"/>
    </location>
</feature>
<dbReference type="SMART" id="SM00028">
    <property type="entry name" value="TPR"/>
    <property type="match status" value="7"/>
</dbReference>
<evidence type="ECO:0000256" key="1">
    <source>
        <dbReference type="ARBA" id="ARBA00000085"/>
    </source>
</evidence>
<dbReference type="Pfam" id="PF13424">
    <property type="entry name" value="TPR_12"/>
    <property type="match status" value="2"/>
</dbReference>
<dbReference type="SUPFAM" id="SSF47384">
    <property type="entry name" value="Homodimeric domain of signal transducing histidine kinase"/>
    <property type="match status" value="1"/>
</dbReference>
<dbReference type="Pfam" id="PF00512">
    <property type="entry name" value="HisKA"/>
    <property type="match status" value="1"/>
</dbReference>
<dbReference type="GO" id="GO:0016301">
    <property type="term" value="F:kinase activity"/>
    <property type="evidence" value="ECO:0007669"/>
    <property type="project" value="UniProtKB-KW"/>
</dbReference>
<keyword evidence="11" id="KW-0812">Transmembrane</keyword>
<keyword evidence="9" id="KW-0802">TPR repeat</keyword>
<proteinExistence type="predicted"/>
<dbReference type="PANTHER" id="PTHR43065">
    <property type="entry name" value="SENSOR HISTIDINE KINASE"/>
    <property type="match status" value="1"/>
</dbReference>
<dbReference type="InterPro" id="IPR036097">
    <property type="entry name" value="HisK_dim/P_sf"/>
</dbReference>
<dbReference type="PROSITE" id="PS50109">
    <property type="entry name" value="HIS_KIN"/>
    <property type="match status" value="1"/>
</dbReference>
<dbReference type="Proteomes" id="UP000708576">
    <property type="component" value="Unassembled WGS sequence"/>
</dbReference>
<evidence type="ECO:0000259" key="13">
    <source>
        <dbReference type="PROSITE" id="PS50109"/>
    </source>
</evidence>
<keyword evidence="8" id="KW-0902">Two-component regulatory system</keyword>
<keyword evidence="3" id="KW-0597">Phosphoprotein</keyword>
<dbReference type="InterPro" id="IPR036890">
    <property type="entry name" value="HATPase_C_sf"/>
</dbReference>
<dbReference type="Gene3D" id="3.30.565.10">
    <property type="entry name" value="Histidine kinase-like ATPase, C-terminal domain"/>
    <property type="match status" value="1"/>
</dbReference>
<evidence type="ECO:0000256" key="10">
    <source>
        <dbReference type="SAM" id="Coils"/>
    </source>
</evidence>
<feature type="signal peptide" evidence="12">
    <location>
        <begin position="1"/>
        <end position="28"/>
    </location>
</feature>
<dbReference type="SMART" id="SM00388">
    <property type="entry name" value="HisKA"/>
    <property type="match status" value="1"/>
</dbReference>
<dbReference type="Gene3D" id="1.10.287.130">
    <property type="match status" value="1"/>
</dbReference>
<evidence type="ECO:0000256" key="6">
    <source>
        <dbReference type="ARBA" id="ARBA00022777"/>
    </source>
</evidence>
<dbReference type="InterPro" id="IPR019734">
    <property type="entry name" value="TPR_rpt"/>
</dbReference>
<dbReference type="Pfam" id="PF02518">
    <property type="entry name" value="HATPase_c"/>
    <property type="match status" value="1"/>
</dbReference>
<feature type="repeat" description="TPR" evidence="9">
    <location>
        <begin position="164"/>
        <end position="197"/>
    </location>
</feature>
<keyword evidence="7" id="KW-0067">ATP-binding</keyword>